<dbReference type="NCBIfam" id="NF006755">
    <property type="entry name" value="PRK09275.1"/>
    <property type="match status" value="1"/>
</dbReference>
<dbReference type="RefSeq" id="WP_053569304.1">
    <property type="nucleotide sequence ID" value="NZ_FCNY02000012.1"/>
</dbReference>
<evidence type="ECO:0000256" key="2">
    <source>
        <dbReference type="ARBA" id="ARBA00007441"/>
    </source>
</evidence>
<dbReference type="GO" id="GO:0006531">
    <property type="term" value="P:aspartate metabolic process"/>
    <property type="evidence" value="ECO:0007669"/>
    <property type="project" value="UniProtKB-UniRule"/>
</dbReference>
<dbReference type="InterPro" id="IPR050596">
    <property type="entry name" value="AspAT/PAT-like"/>
</dbReference>
<dbReference type="NCBIfam" id="TIGR03801">
    <property type="entry name" value="asp_4_decarbox"/>
    <property type="match status" value="1"/>
</dbReference>
<dbReference type="EMBL" id="FCNY02000012">
    <property type="protein sequence ID" value="SAL54431.1"/>
    <property type="molecule type" value="Genomic_DNA"/>
</dbReference>
<evidence type="ECO:0000256" key="3">
    <source>
        <dbReference type="ARBA" id="ARBA00022576"/>
    </source>
</evidence>
<name>A0A158IE74_CABCO</name>
<keyword evidence="5" id="KW-0663">Pyridoxal phosphate</keyword>
<dbReference type="SUPFAM" id="SSF53383">
    <property type="entry name" value="PLP-dependent transferases"/>
    <property type="match status" value="1"/>
</dbReference>
<evidence type="ECO:0000256" key="1">
    <source>
        <dbReference type="ARBA" id="ARBA00001933"/>
    </source>
</evidence>
<evidence type="ECO:0000256" key="4">
    <source>
        <dbReference type="ARBA" id="ARBA00022679"/>
    </source>
</evidence>
<dbReference type="PANTHER" id="PTHR46383">
    <property type="entry name" value="ASPARTATE AMINOTRANSFERASE"/>
    <property type="match status" value="1"/>
</dbReference>
<dbReference type="GO" id="GO:0008483">
    <property type="term" value="F:transaminase activity"/>
    <property type="evidence" value="ECO:0007669"/>
    <property type="project" value="UniProtKB-KW"/>
</dbReference>
<accession>A0A158IE74</accession>
<comment type="similarity">
    <text evidence="2">Belongs to the class-I pyridoxal-phosphate-dependent aminotransferase family.</text>
</comment>
<dbReference type="PANTHER" id="PTHR46383:SF1">
    <property type="entry name" value="ASPARTATE AMINOTRANSFERASE"/>
    <property type="match status" value="1"/>
</dbReference>
<dbReference type="InterPro" id="IPR015422">
    <property type="entry name" value="PyrdxlP-dep_Trfase_small"/>
</dbReference>
<organism evidence="8 9">
    <name type="scientific">Caballeronia cordobensis</name>
    <name type="common">Burkholderia cordobensis</name>
    <dbReference type="NCBI Taxonomy" id="1353886"/>
    <lineage>
        <taxon>Bacteria</taxon>
        <taxon>Pseudomonadati</taxon>
        <taxon>Pseudomonadota</taxon>
        <taxon>Betaproteobacteria</taxon>
        <taxon>Burkholderiales</taxon>
        <taxon>Burkholderiaceae</taxon>
        <taxon>Caballeronia</taxon>
    </lineage>
</organism>
<dbReference type="GO" id="GO:0030170">
    <property type="term" value="F:pyridoxal phosphate binding"/>
    <property type="evidence" value="ECO:0007669"/>
    <property type="project" value="InterPro"/>
</dbReference>
<evidence type="ECO:0000313" key="8">
    <source>
        <dbReference type="EMBL" id="SAL54431.1"/>
    </source>
</evidence>
<dbReference type="AlphaFoldDB" id="A0A158IE74"/>
<keyword evidence="9" id="KW-1185">Reference proteome</keyword>
<evidence type="ECO:0000313" key="9">
    <source>
        <dbReference type="Proteomes" id="UP000054740"/>
    </source>
</evidence>
<dbReference type="Gene3D" id="1.10.20.110">
    <property type="match status" value="1"/>
</dbReference>
<protein>
    <recommendedName>
        <fullName evidence="6">Aspartate 4-decarboxylase</fullName>
        <ecNumber evidence="6">4.1.1.12</ecNumber>
    </recommendedName>
</protein>
<dbReference type="InterPro" id="IPR004839">
    <property type="entry name" value="Aminotransferase_I/II_large"/>
</dbReference>
<keyword evidence="4 8" id="KW-0808">Transferase</keyword>
<keyword evidence="3 8" id="KW-0032">Aminotransferase</keyword>
<dbReference type="GO" id="GO:0047688">
    <property type="term" value="F:aspartate 4-decarboxylase activity"/>
    <property type="evidence" value="ECO:0007669"/>
    <property type="project" value="UniProtKB-UniRule"/>
</dbReference>
<dbReference type="CDD" id="cd00609">
    <property type="entry name" value="AAT_like"/>
    <property type="match status" value="1"/>
</dbReference>
<dbReference type="Gene3D" id="3.40.640.10">
    <property type="entry name" value="Type I PLP-dependent aspartate aminotransferase-like (Major domain)"/>
    <property type="match status" value="1"/>
</dbReference>
<dbReference type="Proteomes" id="UP000054740">
    <property type="component" value="Unassembled WGS sequence"/>
</dbReference>
<dbReference type="Pfam" id="PF00155">
    <property type="entry name" value="Aminotran_1_2"/>
    <property type="match status" value="1"/>
</dbReference>
<reference evidence="9" key="1">
    <citation type="submission" date="2016-01" db="EMBL/GenBank/DDBJ databases">
        <authorList>
            <person name="Peeters C."/>
        </authorList>
    </citation>
    <scope>NUCLEOTIDE SEQUENCE [LARGE SCALE GENOMIC DNA]</scope>
</reference>
<dbReference type="EC" id="4.1.1.12" evidence="6"/>
<evidence type="ECO:0000256" key="5">
    <source>
        <dbReference type="ARBA" id="ARBA00022898"/>
    </source>
</evidence>
<dbReference type="Gene3D" id="3.90.1150.10">
    <property type="entry name" value="Aspartate Aminotransferase, domain 1"/>
    <property type="match status" value="1"/>
</dbReference>
<dbReference type="InterPro" id="IPR015421">
    <property type="entry name" value="PyrdxlP-dep_Trfase_major"/>
</dbReference>
<dbReference type="InterPro" id="IPR022518">
    <property type="entry name" value="Aspartate_4-decarboxylase"/>
</dbReference>
<comment type="cofactor">
    <cofactor evidence="1">
        <name>pyridoxal 5'-phosphate</name>
        <dbReference type="ChEBI" id="CHEBI:597326"/>
    </cofactor>
</comment>
<dbReference type="InterPro" id="IPR015424">
    <property type="entry name" value="PyrdxlP-dep_Trfase"/>
</dbReference>
<gene>
    <name evidence="8" type="ORF">AWB70_04589</name>
</gene>
<evidence type="ECO:0000256" key="6">
    <source>
        <dbReference type="NCBIfam" id="TIGR03801"/>
    </source>
</evidence>
<sequence>MVKSTQSGSDDRAGMASLSPFELKDELIKAAGGGAIERPANLSMLNAGRGNPNFLATIPRHGFWQFGLFAMRESERSFAYMPEGIGGFPKREGLEERFEIFARENKGVPGISFLVGAVSYVRDQLGLNAGDFLYEMCEGILGSNYPVPDRMLKLSEQIVARYLRREMIGEHPFVGDFDVFAVEGGTAAMTYIFNTLRENFLIGPGDTIALGTPIFTPYIEIPRLNDYRLNVVNVEADVANGWQYSKQELDKLRDPKVKAFFLVNPSNPPSVKMNAESLAYIADIVKERPDLIILTDDVYGTFADDFVSLFALCPRNTILVYSYSKYFGSTGWRLGTIATHRENVLDKQLAALSKDQKALLHARYESITTEPAKLKFIDRLVADSRTVALNHTAGLSTPQQVQMVLFSLFSLMDTPDVYKNALKRLIRSRKQALYREIGIEPEAADENEVDYYTVLDMEYLGERRYGRELVDWIIENTEPSELLFRLAKDARVVLLPGRGFGTQHPSGRVSLANLNESDYVQIGRAIRNLMDEYIERFEHATGKKSGKRNERGEVKQSGRICGPMCDCRLKRET</sequence>
<feature type="domain" description="Aminotransferase class I/classII large" evidence="7">
    <location>
        <begin position="179"/>
        <end position="519"/>
    </location>
</feature>
<proteinExistence type="inferred from homology"/>
<evidence type="ECO:0000259" key="7">
    <source>
        <dbReference type="Pfam" id="PF00155"/>
    </source>
</evidence>